<reference evidence="13" key="4">
    <citation type="submission" date="2025-08" db="UniProtKB">
        <authorList>
            <consortium name="Ensembl"/>
        </authorList>
    </citation>
    <scope>IDENTIFICATION</scope>
</reference>
<dbReference type="Gene3D" id="2.60.40.150">
    <property type="entry name" value="C2 domain"/>
    <property type="match status" value="2"/>
</dbReference>
<feature type="compositionally biased region" description="Basic and acidic residues" evidence="10">
    <location>
        <begin position="94"/>
        <end position="107"/>
    </location>
</feature>
<dbReference type="GO" id="GO:0070382">
    <property type="term" value="C:exocytic vesicle"/>
    <property type="evidence" value="ECO:0007669"/>
    <property type="project" value="TreeGrafter"/>
</dbReference>
<dbReference type="GO" id="GO:0042043">
    <property type="term" value="F:neurexin family protein binding"/>
    <property type="evidence" value="ECO:0007669"/>
    <property type="project" value="TreeGrafter"/>
</dbReference>
<reference evidence="14" key="1">
    <citation type="journal article" date="2014" name="Science">
        <title>Nonhuman genetics. Genomic basis for the convergent evolution of electric organs.</title>
        <authorList>
            <person name="Gallant J.R."/>
            <person name="Traeger L.L."/>
            <person name="Volkening J.D."/>
            <person name="Moffett H."/>
            <person name="Chen P.H."/>
            <person name="Novina C.D."/>
            <person name="Phillips G.N.Jr."/>
            <person name="Anand R."/>
            <person name="Wells G.B."/>
            <person name="Pinch M."/>
            <person name="Guth R."/>
            <person name="Unguez G.A."/>
            <person name="Albert J.S."/>
            <person name="Zakon H.H."/>
            <person name="Samanta M.P."/>
            <person name="Sussman M.R."/>
        </authorList>
    </citation>
    <scope>NUCLEOTIDE SEQUENCE [LARGE SCALE GENOMIC DNA]</scope>
</reference>
<dbReference type="GO" id="GO:0005886">
    <property type="term" value="C:plasma membrane"/>
    <property type="evidence" value="ECO:0007669"/>
    <property type="project" value="UniProtKB-SubCell"/>
</dbReference>
<reference evidence="13" key="3">
    <citation type="submission" date="2020-05" db="EMBL/GenBank/DDBJ databases">
        <title>Electrophorus electricus (electric eel) genome, fEleEle1, primary haplotype.</title>
        <authorList>
            <person name="Myers G."/>
            <person name="Meyer A."/>
            <person name="Fedrigo O."/>
            <person name="Formenti G."/>
            <person name="Rhie A."/>
            <person name="Tracey A."/>
            <person name="Sims Y."/>
            <person name="Jarvis E.D."/>
        </authorList>
    </citation>
    <scope>NUCLEOTIDE SEQUENCE [LARGE SCALE GENOMIC DNA]</scope>
</reference>
<gene>
    <name evidence="13" type="primary">SYTL1</name>
</gene>
<keyword evidence="14" id="KW-1185">Reference proteome</keyword>
<evidence type="ECO:0000256" key="1">
    <source>
        <dbReference type="ARBA" id="ARBA00004184"/>
    </source>
</evidence>
<dbReference type="SUPFAM" id="SSF49562">
    <property type="entry name" value="C2 domain (Calcium/lipid-binding domain, CaLB)"/>
    <property type="match status" value="2"/>
</dbReference>
<dbReference type="PROSITE" id="PS50916">
    <property type="entry name" value="RABBD"/>
    <property type="match status" value="1"/>
</dbReference>
<dbReference type="InterPro" id="IPR000008">
    <property type="entry name" value="C2_dom"/>
</dbReference>
<evidence type="ECO:0000256" key="8">
    <source>
        <dbReference type="ARBA" id="ARBA00072163"/>
    </source>
</evidence>
<keyword evidence="4" id="KW-0268">Exocytosis</keyword>
<dbReference type="GO" id="GO:0006886">
    <property type="term" value="P:intracellular protein transport"/>
    <property type="evidence" value="ECO:0007669"/>
    <property type="project" value="InterPro"/>
</dbReference>
<dbReference type="InterPro" id="IPR010911">
    <property type="entry name" value="Rab_BD"/>
</dbReference>
<dbReference type="Gene3D" id="6.10.250.3000">
    <property type="match status" value="1"/>
</dbReference>
<evidence type="ECO:0000256" key="7">
    <source>
        <dbReference type="ARBA" id="ARBA00023136"/>
    </source>
</evidence>
<dbReference type="CDD" id="cd04020">
    <property type="entry name" value="C2B_SLP_1-2-3-4"/>
    <property type="match status" value="1"/>
</dbReference>
<evidence type="ECO:0000256" key="10">
    <source>
        <dbReference type="SAM" id="MobiDB-lite"/>
    </source>
</evidence>
<dbReference type="SMART" id="SM00239">
    <property type="entry name" value="C2"/>
    <property type="match status" value="2"/>
</dbReference>
<dbReference type="Pfam" id="PF00168">
    <property type="entry name" value="C2"/>
    <property type="match status" value="2"/>
</dbReference>
<dbReference type="GeneTree" id="ENSGT00940000160932"/>
<evidence type="ECO:0000256" key="3">
    <source>
        <dbReference type="ARBA" id="ARBA00022475"/>
    </source>
</evidence>
<feature type="compositionally biased region" description="Acidic residues" evidence="10">
    <location>
        <begin position="108"/>
        <end position="120"/>
    </location>
</feature>
<organism evidence="13 14">
    <name type="scientific">Electrophorus electricus</name>
    <name type="common">Electric eel</name>
    <name type="synonym">Gymnotus electricus</name>
    <dbReference type="NCBI Taxonomy" id="8005"/>
    <lineage>
        <taxon>Eukaryota</taxon>
        <taxon>Metazoa</taxon>
        <taxon>Chordata</taxon>
        <taxon>Craniata</taxon>
        <taxon>Vertebrata</taxon>
        <taxon>Euteleostomi</taxon>
        <taxon>Actinopterygii</taxon>
        <taxon>Neopterygii</taxon>
        <taxon>Teleostei</taxon>
        <taxon>Ostariophysi</taxon>
        <taxon>Gymnotiformes</taxon>
        <taxon>Gymnotoidei</taxon>
        <taxon>Gymnotidae</taxon>
        <taxon>Electrophorus</taxon>
    </lineage>
</organism>
<feature type="domain" description="C2" evidence="11">
    <location>
        <begin position="206"/>
        <end position="326"/>
    </location>
</feature>
<keyword evidence="3" id="KW-1003">Cell membrane</keyword>
<evidence type="ECO:0000256" key="6">
    <source>
        <dbReference type="ARBA" id="ARBA00022737"/>
    </source>
</evidence>
<dbReference type="FunFam" id="2.60.40.150:FF:000108">
    <property type="entry name" value="Synaptotagmin like 1"/>
    <property type="match status" value="1"/>
</dbReference>
<dbReference type="PANTHER" id="PTHR45716">
    <property type="entry name" value="BITESIZE, ISOFORM I"/>
    <property type="match status" value="1"/>
</dbReference>
<dbReference type="FunFam" id="2.60.40.150:FF:000006">
    <property type="entry name" value="Synaptotagmin-like 5, isoform CRA_a"/>
    <property type="match status" value="1"/>
</dbReference>
<evidence type="ECO:0000256" key="4">
    <source>
        <dbReference type="ARBA" id="ARBA00022483"/>
    </source>
</evidence>
<keyword evidence="7" id="KW-0472">Membrane</keyword>
<feature type="domain" description="RabBD" evidence="12">
    <location>
        <begin position="6"/>
        <end position="62"/>
    </location>
</feature>
<keyword evidence="5" id="KW-0597">Phosphoprotein</keyword>
<feature type="region of interest" description="Disordered" evidence="10">
    <location>
        <begin position="78"/>
        <end position="120"/>
    </location>
</feature>
<evidence type="ECO:0000313" key="13">
    <source>
        <dbReference type="Ensembl" id="ENSEEEP00000029257.2"/>
    </source>
</evidence>
<evidence type="ECO:0000259" key="11">
    <source>
        <dbReference type="PROSITE" id="PS50004"/>
    </source>
</evidence>
<accession>A0A4W4FW17</accession>
<dbReference type="PROSITE" id="PS50004">
    <property type="entry name" value="C2"/>
    <property type="match status" value="2"/>
</dbReference>
<feature type="domain" description="C2" evidence="11">
    <location>
        <begin position="341"/>
        <end position="477"/>
    </location>
</feature>
<sequence>MEKEALLDLGHLTEVEQTMILNVLLRDAELQQQEEGRISKLQQVESDPVRLRSLTGAWFNEERAKRHHSRGADIIHASIRHKRRSKDLPVSSAFEEKKEENSERQEESTVENTEDLEDTGIAEHGIETGEEKSESPNLSVVPQPRPRTRLAAQVSLAVDSEGDIDSGSTELYYSKFGSINSLHSNHMVSGSLMSLYSVGDFGGITITGRIQFSLQYDTKREELCVRVCRCQNLAPARNSHSDPYVKVYLLPDNTSRSKRKTSVKRKTLNPIYDETLKYKVRQSDLQARVLSVSVWHMERVRRNLFLGEVEVGLAQWDWGRSQPIWYPLMPRVQMNPDAILSRGTILLSLKFIPPGSEEGGYPLTGELHIWLKEIVGLIPPKRGSPSTYVKSVVLPDESGISGQQTRVVRGSVSPLFNHTMVYDGLQLSDLTQACTEITVWNSSACLGGVRLSMGSGVSYGQMVCWMDSTEEEISVWNTVIKNSNAWVDTALPIRTNLRLCSE</sequence>
<evidence type="ECO:0000256" key="5">
    <source>
        <dbReference type="ARBA" id="ARBA00022553"/>
    </source>
</evidence>
<dbReference type="PANTHER" id="PTHR45716:SF3">
    <property type="entry name" value="SYNAPTOTAGMIN-LIKE PROTEIN 1"/>
    <property type="match status" value="1"/>
</dbReference>
<keyword evidence="6" id="KW-0677">Repeat</keyword>
<name>A0A4W4FW17_ELEEL</name>
<dbReference type="STRING" id="8005.ENSEEEP00000029257"/>
<protein>
    <recommendedName>
        <fullName evidence="8">Synaptotagmin-like protein 1</fullName>
    </recommendedName>
    <alternativeName>
        <fullName evidence="9">Exophilin-7</fullName>
    </alternativeName>
</protein>
<dbReference type="OMA" id="VCATIRH"/>
<dbReference type="PRINTS" id="PR00360">
    <property type="entry name" value="C2DOMAIN"/>
</dbReference>
<reference evidence="13" key="5">
    <citation type="submission" date="2025-09" db="UniProtKB">
        <authorList>
            <consortium name="Ensembl"/>
        </authorList>
    </citation>
    <scope>IDENTIFICATION</scope>
</reference>
<evidence type="ECO:0000256" key="2">
    <source>
        <dbReference type="ARBA" id="ARBA00004236"/>
    </source>
</evidence>
<proteinExistence type="predicted"/>
<reference evidence="14" key="2">
    <citation type="journal article" date="2017" name="Sci. Adv.">
        <title>A tail of two voltages: Proteomic comparison of the three electric organs of the electric eel.</title>
        <authorList>
            <person name="Traeger L.L."/>
            <person name="Sabat G."/>
            <person name="Barrett-Wilt G.A."/>
            <person name="Wells G.B."/>
            <person name="Sussman M.R."/>
        </authorList>
    </citation>
    <scope>NUCLEOTIDE SEQUENCE [LARGE SCALE GENOMIC DNA]</scope>
</reference>
<dbReference type="AlphaFoldDB" id="A0A4W4FW17"/>
<evidence type="ECO:0000256" key="9">
    <source>
        <dbReference type="ARBA" id="ARBA00075525"/>
    </source>
</evidence>
<comment type="subcellular location">
    <subcellularLocation>
        <location evidence="2">Cell membrane</location>
    </subcellularLocation>
    <subcellularLocation>
        <location evidence="1">Endomembrane system</location>
        <topology evidence="1">Peripheral membrane protein</topology>
    </subcellularLocation>
</comment>
<dbReference type="GO" id="GO:0006887">
    <property type="term" value="P:exocytosis"/>
    <property type="evidence" value="ECO:0007669"/>
    <property type="project" value="UniProtKB-KW"/>
</dbReference>
<dbReference type="InterPro" id="IPR043567">
    <property type="entry name" value="SYTL1-5_C2B"/>
</dbReference>
<dbReference type="Ensembl" id="ENSEEET00000029596.2">
    <property type="protein sequence ID" value="ENSEEEP00000029257.2"/>
    <property type="gene ID" value="ENSEEEG00000014023.2"/>
</dbReference>
<evidence type="ECO:0000259" key="12">
    <source>
        <dbReference type="PROSITE" id="PS50916"/>
    </source>
</evidence>
<evidence type="ECO:0000313" key="14">
    <source>
        <dbReference type="Proteomes" id="UP000314983"/>
    </source>
</evidence>
<dbReference type="InterPro" id="IPR035892">
    <property type="entry name" value="C2_domain_sf"/>
</dbReference>
<feature type="region of interest" description="Disordered" evidence="10">
    <location>
        <begin position="126"/>
        <end position="145"/>
    </location>
</feature>
<dbReference type="Proteomes" id="UP000314983">
    <property type="component" value="Chromosome 8"/>
</dbReference>
<dbReference type="GO" id="GO:0031267">
    <property type="term" value="F:small GTPase binding"/>
    <property type="evidence" value="ECO:0007669"/>
    <property type="project" value="InterPro"/>
</dbReference>